<name>A0ABQ2P8L2_9NEIS</name>
<dbReference type="PANTHER" id="PTHR30632:SF14">
    <property type="entry name" value="TUNGSTATE_MOLYBDATE_CHROMATE-BINDING PROTEIN MODA"/>
    <property type="match status" value="1"/>
</dbReference>
<comment type="similarity">
    <text evidence="1">Belongs to the bacterial solute-binding protein ModA family.</text>
</comment>
<dbReference type="Proteomes" id="UP000637267">
    <property type="component" value="Unassembled WGS sequence"/>
</dbReference>
<evidence type="ECO:0000256" key="2">
    <source>
        <dbReference type="ARBA" id="ARBA00022723"/>
    </source>
</evidence>
<dbReference type="EMBL" id="BMLX01000002">
    <property type="protein sequence ID" value="GGP20568.1"/>
    <property type="molecule type" value="Genomic_DNA"/>
</dbReference>
<keyword evidence="6" id="KW-1185">Reference proteome</keyword>
<gene>
    <name evidence="5" type="primary">modA</name>
    <name evidence="5" type="ORF">GCM10010970_15860</name>
</gene>
<dbReference type="SUPFAM" id="SSF53850">
    <property type="entry name" value="Periplasmic binding protein-like II"/>
    <property type="match status" value="1"/>
</dbReference>
<evidence type="ECO:0000256" key="4">
    <source>
        <dbReference type="SAM" id="SignalP"/>
    </source>
</evidence>
<reference evidence="6" key="1">
    <citation type="journal article" date="2019" name="Int. J. Syst. Evol. Microbiol.">
        <title>The Global Catalogue of Microorganisms (GCM) 10K type strain sequencing project: providing services to taxonomists for standard genome sequencing and annotation.</title>
        <authorList>
            <consortium name="The Broad Institute Genomics Platform"/>
            <consortium name="The Broad Institute Genome Sequencing Center for Infectious Disease"/>
            <person name="Wu L."/>
            <person name="Ma J."/>
        </authorList>
    </citation>
    <scope>NUCLEOTIDE SEQUENCE [LARGE SCALE GENOMIC DNA]</scope>
    <source>
        <strain evidence="6">CGMCC 1.8859</strain>
    </source>
</reference>
<evidence type="ECO:0000256" key="3">
    <source>
        <dbReference type="ARBA" id="ARBA00022729"/>
    </source>
</evidence>
<evidence type="ECO:0000313" key="6">
    <source>
        <dbReference type="Proteomes" id="UP000637267"/>
    </source>
</evidence>
<dbReference type="InterPro" id="IPR044084">
    <property type="entry name" value="AvModA-like_subst-bd"/>
</dbReference>
<feature type="chain" id="PRO_5047007013" evidence="4">
    <location>
        <begin position="35"/>
        <end position="264"/>
    </location>
</feature>
<dbReference type="Gene3D" id="3.40.190.10">
    <property type="entry name" value="Periplasmic binding protein-like II"/>
    <property type="match status" value="2"/>
</dbReference>
<keyword evidence="3 4" id="KW-0732">Signal</keyword>
<feature type="signal peptide" evidence="4">
    <location>
        <begin position="1"/>
        <end position="34"/>
    </location>
</feature>
<dbReference type="NCBIfam" id="TIGR01256">
    <property type="entry name" value="modA"/>
    <property type="match status" value="1"/>
</dbReference>
<sequence length="264" mass="28489">MFTSPRFTRTSWFSSPLQTAALGAALLISATAHAEPVNVAVAANLQYVFTELASAFTKSSGIEVKPSFGASGKFYTQITQGAPFQVFLSADMDFPQKLQEAGQTLENPKPYALGSLVVWTTRDLKIEDWQKLVNDPAVSHIAVANPQTAPYGREAIHALTTFKLADAAKPKLVYGDNIGQATQYIVTGAADFGFTAKSLVLAPDAKGKGKWVDVPASSYSPIEQGAVLLKYAKDHDLAAAQAFYKFLYSPTARAIFEQNGYRLP</sequence>
<protein>
    <submittedName>
        <fullName evidence="5">Molybdate ABC transporter substrate-binding protein</fullName>
    </submittedName>
</protein>
<dbReference type="CDD" id="cd13539">
    <property type="entry name" value="PBP2_AvModA"/>
    <property type="match status" value="1"/>
</dbReference>
<dbReference type="PIRSF" id="PIRSF004846">
    <property type="entry name" value="ModA"/>
    <property type="match status" value="1"/>
</dbReference>
<dbReference type="InterPro" id="IPR005950">
    <property type="entry name" value="ModA"/>
</dbReference>
<organism evidence="5 6">
    <name type="scientific">Silvimonas iriomotensis</name>
    <dbReference type="NCBI Taxonomy" id="449662"/>
    <lineage>
        <taxon>Bacteria</taxon>
        <taxon>Pseudomonadati</taxon>
        <taxon>Pseudomonadota</taxon>
        <taxon>Betaproteobacteria</taxon>
        <taxon>Neisseriales</taxon>
        <taxon>Chitinibacteraceae</taxon>
        <taxon>Silvimonas</taxon>
    </lineage>
</organism>
<dbReference type="RefSeq" id="WP_188703743.1">
    <property type="nucleotide sequence ID" value="NZ_BMLX01000002.1"/>
</dbReference>
<dbReference type="PANTHER" id="PTHR30632">
    <property type="entry name" value="MOLYBDATE-BINDING PERIPLASMIC PROTEIN"/>
    <property type="match status" value="1"/>
</dbReference>
<dbReference type="InterPro" id="IPR050682">
    <property type="entry name" value="ModA/WtpA"/>
</dbReference>
<accession>A0ABQ2P8L2</accession>
<dbReference type="Pfam" id="PF13531">
    <property type="entry name" value="SBP_bac_11"/>
    <property type="match status" value="1"/>
</dbReference>
<evidence type="ECO:0000256" key="1">
    <source>
        <dbReference type="ARBA" id="ARBA00009175"/>
    </source>
</evidence>
<evidence type="ECO:0000313" key="5">
    <source>
        <dbReference type="EMBL" id="GGP20568.1"/>
    </source>
</evidence>
<proteinExistence type="inferred from homology"/>
<comment type="caution">
    <text evidence="5">The sequence shown here is derived from an EMBL/GenBank/DDBJ whole genome shotgun (WGS) entry which is preliminary data.</text>
</comment>
<keyword evidence="2" id="KW-0479">Metal-binding</keyword>